<name>A0ABR3I7H2_LOXSC</name>
<sequence>MEYMQGSVPKRLNSNLLLRLHCLLQNNSHENGTKHYALTLSRRAVLIINSNDKIALRAGTQRRKKGIDSLLYQEFDESGKLMNSHMMYNLRDVADFFTKFLNTEVCNEYCKAKSK</sequence>
<proteinExistence type="predicted"/>
<evidence type="ECO:0000313" key="2">
    <source>
        <dbReference type="Proteomes" id="UP001549920"/>
    </source>
</evidence>
<reference evidence="1 2" key="1">
    <citation type="submission" date="2024-06" db="EMBL/GenBank/DDBJ databases">
        <title>A chromosome-level genome assembly of beet webworm, Loxostege sticticalis.</title>
        <authorList>
            <person name="Zhang Y."/>
        </authorList>
    </citation>
    <scope>NUCLEOTIDE SEQUENCE [LARGE SCALE GENOMIC DNA]</scope>
    <source>
        <strain evidence="1">AQ026</strain>
        <tissue evidence="1">Whole body</tissue>
    </source>
</reference>
<keyword evidence="2" id="KW-1185">Reference proteome</keyword>
<dbReference type="Proteomes" id="UP001549920">
    <property type="component" value="Unassembled WGS sequence"/>
</dbReference>
<organism evidence="1 2">
    <name type="scientific">Loxostege sticticalis</name>
    <name type="common">Beet webworm moth</name>
    <dbReference type="NCBI Taxonomy" id="481309"/>
    <lineage>
        <taxon>Eukaryota</taxon>
        <taxon>Metazoa</taxon>
        <taxon>Ecdysozoa</taxon>
        <taxon>Arthropoda</taxon>
        <taxon>Hexapoda</taxon>
        <taxon>Insecta</taxon>
        <taxon>Pterygota</taxon>
        <taxon>Neoptera</taxon>
        <taxon>Endopterygota</taxon>
        <taxon>Lepidoptera</taxon>
        <taxon>Glossata</taxon>
        <taxon>Ditrysia</taxon>
        <taxon>Pyraloidea</taxon>
        <taxon>Crambidae</taxon>
        <taxon>Pyraustinae</taxon>
        <taxon>Loxostege</taxon>
    </lineage>
</organism>
<gene>
    <name evidence="1" type="ORF">ABMA27_015396</name>
</gene>
<dbReference type="EMBL" id="JBEUOH010000007">
    <property type="protein sequence ID" value="KAL0892208.1"/>
    <property type="molecule type" value="Genomic_DNA"/>
</dbReference>
<protein>
    <submittedName>
        <fullName evidence="1">Uncharacterized protein</fullName>
    </submittedName>
</protein>
<evidence type="ECO:0000313" key="1">
    <source>
        <dbReference type="EMBL" id="KAL0892208.1"/>
    </source>
</evidence>
<accession>A0ABR3I7H2</accession>
<comment type="caution">
    <text evidence="1">The sequence shown here is derived from an EMBL/GenBank/DDBJ whole genome shotgun (WGS) entry which is preliminary data.</text>
</comment>